<evidence type="ECO:0000313" key="5">
    <source>
        <dbReference type="EMBL" id="GEM38058.1"/>
    </source>
</evidence>
<dbReference type="PANTHER" id="PTHR11559">
    <property type="entry name" value="CARBOXYLESTERASE"/>
    <property type="match status" value="1"/>
</dbReference>
<dbReference type="Pfam" id="PF00135">
    <property type="entry name" value="COesterase"/>
    <property type="match status" value="1"/>
</dbReference>
<dbReference type="PROSITE" id="PS00122">
    <property type="entry name" value="CARBOXYLESTERASE_B_1"/>
    <property type="match status" value="1"/>
</dbReference>
<keyword evidence="2 3" id="KW-0378">Hydrolase</keyword>
<dbReference type="Gene3D" id="3.40.50.1820">
    <property type="entry name" value="alpha/beta hydrolase"/>
    <property type="match status" value="1"/>
</dbReference>
<organism evidence="5 6">
    <name type="scientific">Nocardia ninae NBRC 108245</name>
    <dbReference type="NCBI Taxonomy" id="1210091"/>
    <lineage>
        <taxon>Bacteria</taxon>
        <taxon>Bacillati</taxon>
        <taxon>Actinomycetota</taxon>
        <taxon>Actinomycetes</taxon>
        <taxon>Mycobacteriales</taxon>
        <taxon>Nocardiaceae</taxon>
        <taxon>Nocardia</taxon>
    </lineage>
</organism>
<comment type="similarity">
    <text evidence="1 3">Belongs to the type-B carboxylesterase/lipase family.</text>
</comment>
<keyword evidence="6" id="KW-1185">Reference proteome</keyword>
<evidence type="ECO:0000256" key="2">
    <source>
        <dbReference type="ARBA" id="ARBA00022801"/>
    </source>
</evidence>
<gene>
    <name evidence="5" type="ORF">NN4_25770</name>
</gene>
<dbReference type="GO" id="GO:0016787">
    <property type="term" value="F:hydrolase activity"/>
    <property type="evidence" value="ECO:0007669"/>
    <property type="project" value="UniProtKB-KW"/>
</dbReference>
<evidence type="ECO:0000256" key="1">
    <source>
        <dbReference type="ARBA" id="ARBA00005964"/>
    </source>
</evidence>
<dbReference type="AlphaFoldDB" id="A0A511MD91"/>
<dbReference type="InterPro" id="IPR029058">
    <property type="entry name" value="AB_hydrolase_fold"/>
</dbReference>
<evidence type="ECO:0000313" key="6">
    <source>
        <dbReference type="Proteomes" id="UP000321424"/>
    </source>
</evidence>
<accession>A0A511MD91</accession>
<dbReference type="EMBL" id="BJXA01000013">
    <property type="protein sequence ID" value="GEM38058.1"/>
    <property type="molecule type" value="Genomic_DNA"/>
</dbReference>
<comment type="caution">
    <text evidence="5">The sequence shown here is derived from an EMBL/GenBank/DDBJ whole genome shotgun (WGS) entry which is preliminary data.</text>
</comment>
<evidence type="ECO:0000256" key="3">
    <source>
        <dbReference type="RuleBase" id="RU361235"/>
    </source>
</evidence>
<proteinExistence type="inferred from homology"/>
<reference evidence="5 6" key="1">
    <citation type="submission" date="2019-07" db="EMBL/GenBank/DDBJ databases">
        <title>Whole genome shotgun sequence of Nocardia ninae NBRC 108245.</title>
        <authorList>
            <person name="Hosoyama A."/>
            <person name="Uohara A."/>
            <person name="Ohji S."/>
            <person name="Ichikawa N."/>
        </authorList>
    </citation>
    <scope>NUCLEOTIDE SEQUENCE [LARGE SCALE GENOMIC DNA]</scope>
    <source>
        <strain evidence="5 6">NBRC 108245</strain>
    </source>
</reference>
<dbReference type="EC" id="3.1.1.-" evidence="3"/>
<dbReference type="RefSeq" id="WP_186818381.1">
    <property type="nucleotide sequence ID" value="NZ_BJXA01000013.1"/>
</dbReference>
<dbReference type="InterPro" id="IPR050309">
    <property type="entry name" value="Type-B_Carboxylest/Lipase"/>
</dbReference>
<sequence length="525" mass="54870">MGVVVTTTAGAVEGRRDGELSVFKGIPYAAAPEGPLRMRAPAPPESWDGIRPALQYSVAPPQLPLTPGTPPLWRPADGLDCLSVNVWTPGGTGDRLPVLVWIHGGGWKAGSSSDPAHDGATLARGGVVLVTFNYRVGFEGFGFVPGHPANRGFLDQTAALRWVHDNIAAFGGDPGNVTLFGESGGGLSIAALLSAPAARGLFRRAIVQSPAARLLPEHEAQRIAELTAAALGVAPAELATQPPLALLSVQDEPLAAMEADPGAWTTPEAITAFTPVIDGVTVVDKPWLALGSGVARDIDLITGSTRDEFTLFALSRGLIKPSASAMIKALPTFARITAHGMRSHGLPKARRPTPLRTVDLSTTAVHLGLPASAPAAYRAAYPGSTDAELYVVMYSDAMFRMPAIWLAEAHTAAGGRSYVYDFAWASPALGGALGACHVADIPVTFGNTDSPLASFVLGGARPSESLLRLSEQLRSSWISFATDGDPGWPVFTTDGALTRIWDTPPMVAADPLAASRQIWQGLSGR</sequence>
<feature type="domain" description="Carboxylesterase type B" evidence="4">
    <location>
        <begin position="4"/>
        <end position="486"/>
    </location>
</feature>
<dbReference type="InterPro" id="IPR002018">
    <property type="entry name" value="CarbesteraseB"/>
</dbReference>
<dbReference type="Proteomes" id="UP000321424">
    <property type="component" value="Unassembled WGS sequence"/>
</dbReference>
<protein>
    <recommendedName>
        <fullName evidence="3">Carboxylic ester hydrolase</fullName>
        <ecNumber evidence="3">3.1.1.-</ecNumber>
    </recommendedName>
</protein>
<dbReference type="SUPFAM" id="SSF53474">
    <property type="entry name" value="alpha/beta-Hydrolases"/>
    <property type="match status" value="1"/>
</dbReference>
<evidence type="ECO:0000259" key="4">
    <source>
        <dbReference type="Pfam" id="PF00135"/>
    </source>
</evidence>
<dbReference type="InterPro" id="IPR019826">
    <property type="entry name" value="Carboxylesterase_B_AS"/>
</dbReference>
<name>A0A511MD91_9NOCA</name>